<name>A0ABT5AZU4_9BACT</name>
<dbReference type="PANTHER" id="PTHR46580:SF4">
    <property type="entry name" value="ATP_GTP-BINDING PROTEIN"/>
    <property type="match status" value="1"/>
</dbReference>
<evidence type="ECO:0000256" key="1">
    <source>
        <dbReference type="ARBA" id="ARBA00022729"/>
    </source>
</evidence>
<dbReference type="InterPro" id="IPR028994">
    <property type="entry name" value="Integrin_alpha_N"/>
</dbReference>
<dbReference type="InterPro" id="IPR013517">
    <property type="entry name" value="FG-GAP"/>
</dbReference>
<dbReference type="Pfam" id="PF13517">
    <property type="entry name" value="FG-GAP_3"/>
    <property type="match status" value="5"/>
</dbReference>
<evidence type="ECO:0000313" key="2">
    <source>
        <dbReference type="EMBL" id="MDC0667369.1"/>
    </source>
</evidence>
<dbReference type="PANTHER" id="PTHR46580">
    <property type="entry name" value="SENSOR KINASE-RELATED"/>
    <property type="match status" value="1"/>
</dbReference>
<gene>
    <name evidence="2" type="ORF">POL58_06460</name>
</gene>
<comment type="caution">
    <text evidence="2">The sequence shown here is derived from an EMBL/GenBank/DDBJ whole genome shotgun (WGS) entry which is preliminary data.</text>
</comment>
<accession>A0ABT5AZU4</accession>
<keyword evidence="3" id="KW-1185">Reference proteome</keyword>
<dbReference type="SUPFAM" id="SSF69318">
    <property type="entry name" value="Integrin alpha N-terminal domain"/>
    <property type="match status" value="4"/>
</dbReference>
<evidence type="ECO:0000313" key="3">
    <source>
        <dbReference type="Proteomes" id="UP001217838"/>
    </source>
</evidence>
<sequence length="1035" mass="106633">MRLLALALAPALAGCAIGSECDEPGVLCLLSRTATQTRTSLGAGALVDVDVDGDGSRDLVAAGRGTVTAIWGDGMPGAATTWSIDPEVVGLVVADLDGDGRLDLATALPGADAVAVLFGRGGRTFSSPSRYPAGASPRALIAADLDAGGPPELVTANLDDGTVTVLRGFVAGPPQVVGPGPRALAAGDLDGDGDLDLAVALADADAVQVLRGDGRGGLQPGPLHPVGAAPRALVIADLDDDGVPDIATADALDDTLSLLYADGTGSHRARQSLPTLTQPTALATLVDAGRPILAVLSDTTATIARVDPRDGTSLSGTFAIPPTALAPGPAGELHFGSALGRFGELGPGLGLGFVELWHDPWVSSAWPADIDGDGVAEIIEHDGETLSLRRAGMEWVTGIEPGLEAAFLRRITAADLTGDGLRDLVVWSDDELAVLVQQPDGASFIAGPPLPLTMPPRLADVDGDGATDVLTVDLEDTSTRLRWWTAGPAGALAELGDREVVLDVLAASVALVDGDGNGRPDIVLDVPPSQLLYLADAATPPLALGHDSEWELDDLEFIDLDGDGGLDGVGCPANQLTIVRDVLTQSPSAPTSLGEGYCRTVEVVDLDGDGALDLLEQSFAAVTSRTLFTPHLRRGDAWQTLGSGSLDAGSLGDFALARLDADTQPDLFLVDATAGMQAHRFGLVPALVDTGGVRVAPSTAQPCLGDLDGDGATDLVTIGPNLGVAFADGRGGFEPLQRRDIPLDPFGPDRPRFEGCVVADFDGDGEDELVLHARILASQRRTSLVTAEVDRRGGLDLRVVAEVPDALDSVHAADLDADGAPDLVSLTADAELQVFAWRNDGAGRFAAQPTFSRAESPKAFGQLQLGDGDGDGRLDVVAIGVNHRLLVFPGDGSGGFAAGRDLAPAWTSRYTIGDIDRDARRDLAAVNGDSELLFMPGLGGSPRVLLEDIDAVTAADLDRDGRLELLAVGGSSYEPAGGGILYVGRPREDGRLVFEEHELAVTAQPELRIADFDGDGRRDVALLSGTAVTIVRQGP</sequence>
<dbReference type="RefSeq" id="WP_271995395.1">
    <property type="nucleotide sequence ID" value="NZ_JAQNDN010000002.1"/>
</dbReference>
<dbReference type="Gene3D" id="2.130.10.130">
    <property type="entry name" value="Integrin alpha, N-terminal"/>
    <property type="match status" value="2"/>
</dbReference>
<dbReference type="PROSITE" id="PS51257">
    <property type="entry name" value="PROKAR_LIPOPROTEIN"/>
    <property type="match status" value="1"/>
</dbReference>
<dbReference type="EMBL" id="JAQNDN010000002">
    <property type="protein sequence ID" value="MDC0667369.1"/>
    <property type="molecule type" value="Genomic_DNA"/>
</dbReference>
<reference evidence="2 3" key="1">
    <citation type="submission" date="2022-11" db="EMBL/GenBank/DDBJ databases">
        <title>Minimal conservation of predation-associated metabolite biosynthetic gene clusters underscores biosynthetic potential of Myxococcota including descriptions for ten novel species: Archangium lansinium sp. nov., Myxococcus landrumus sp. nov., Nannocystis bai.</title>
        <authorList>
            <person name="Ahearne A."/>
            <person name="Stevens C."/>
            <person name="Dowd S."/>
        </authorList>
    </citation>
    <scope>NUCLEOTIDE SEQUENCE [LARGE SCALE GENOMIC DNA]</scope>
    <source>
        <strain evidence="2 3">NCELM</strain>
    </source>
</reference>
<proteinExistence type="predicted"/>
<protein>
    <submittedName>
        <fullName evidence="2">VCBS repeat-containing protein</fullName>
    </submittedName>
</protein>
<dbReference type="Proteomes" id="UP001217838">
    <property type="component" value="Unassembled WGS sequence"/>
</dbReference>
<keyword evidence="1" id="KW-0732">Signal</keyword>
<organism evidence="2 3">
    <name type="scientific">Nannocystis radixulma</name>
    <dbReference type="NCBI Taxonomy" id="2995305"/>
    <lineage>
        <taxon>Bacteria</taxon>
        <taxon>Pseudomonadati</taxon>
        <taxon>Myxococcota</taxon>
        <taxon>Polyangia</taxon>
        <taxon>Nannocystales</taxon>
        <taxon>Nannocystaceae</taxon>
        <taxon>Nannocystis</taxon>
    </lineage>
</organism>